<dbReference type="EMBL" id="BMZS01000008">
    <property type="protein sequence ID" value="GHD55081.1"/>
    <property type="molecule type" value="Genomic_DNA"/>
</dbReference>
<comment type="caution">
    <text evidence="3">The sequence shown here is derived from an EMBL/GenBank/DDBJ whole genome shotgun (WGS) entry which is preliminary data.</text>
</comment>
<dbReference type="Pfam" id="PF03602">
    <property type="entry name" value="Cons_hypoth95"/>
    <property type="match status" value="1"/>
</dbReference>
<proteinExistence type="predicted"/>
<dbReference type="GO" id="GO:0003676">
    <property type="term" value="F:nucleic acid binding"/>
    <property type="evidence" value="ECO:0007669"/>
    <property type="project" value="InterPro"/>
</dbReference>
<dbReference type="PANTHER" id="PTHR43542:SF1">
    <property type="entry name" value="METHYLTRANSFERASE"/>
    <property type="match status" value="1"/>
</dbReference>
<reference evidence="3" key="1">
    <citation type="journal article" date="2014" name="Int. J. Syst. Evol. Microbiol.">
        <title>Complete genome sequence of Corynebacterium casei LMG S-19264T (=DSM 44701T), isolated from a smear-ripened cheese.</title>
        <authorList>
            <consortium name="US DOE Joint Genome Institute (JGI-PGF)"/>
            <person name="Walter F."/>
            <person name="Albersmeier A."/>
            <person name="Kalinowski J."/>
            <person name="Ruckert C."/>
        </authorList>
    </citation>
    <scope>NUCLEOTIDE SEQUENCE</scope>
    <source>
        <strain evidence="3">KCTC 42651</strain>
    </source>
</reference>
<sequence>MPVRIVAGKHRGAKLTAPEGLEVRPTSERAREALFNILEGGRFGLTLRGARVLDLFAGSGALGLEALSRGAAQVVFVENAPTALAALRANIAKLRAAGLTHIRETDATRFLERSPMPADLVLMDPPYGSGLWAESLDTITRGGWVGPETVVAVEVGKKEKVAAPTGYALVDDRRYGAARLILLQKAPAEG</sequence>
<keyword evidence="4" id="KW-1185">Reference proteome</keyword>
<dbReference type="PROSITE" id="PS00092">
    <property type="entry name" value="N6_MTASE"/>
    <property type="match status" value="1"/>
</dbReference>
<organism evidence="3 4">
    <name type="scientific">Thalassobaculum fulvum</name>
    <dbReference type="NCBI Taxonomy" id="1633335"/>
    <lineage>
        <taxon>Bacteria</taxon>
        <taxon>Pseudomonadati</taxon>
        <taxon>Pseudomonadota</taxon>
        <taxon>Alphaproteobacteria</taxon>
        <taxon>Rhodospirillales</taxon>
        <taxon>Thalassobaculaceae</taxon>
        <taxon>Thalassobaculum</taxon>
    </lineage>
</organism>
<dbReference type="InterPro" id="IPR002052">
    <property type="entry name" value="DNA_methylase_N6_adenine_CS"/>
</dbReference>
<dbReference type="PANTHER" id="PTHR43542">
    <property type="entry name" value="METHYLTRANSFERASE"/>
    <property type="match status" value="1"/>
</dbReference>
<protein>
    <submittedName>
        <fullName evidence="3">DNA methyltransferase</fullName>
    </submittedName>
</protein>
<dbReference type="InterPro" id="IPR004398">
    <property type="entry name" value="RNA_MeTrfase_RsmD"/>
</dbReference>
<evidence type="ECO:0000256" key="2">
    <source>
        <dbReference type="ARBA" id="ARBA00022679"/>
    </source>
</evidence>
<reference evidence="3" key="2">
    <citation type="submission" date="2020-09" db="EMBL/GenBank/DDBJ databases">
        <authorList>
            <person name="Sun Q."/>
            <person name="Kim S."/>
        </authorList>
    </citation>
    <scope>NUCLEOTIDE SEQUENCE</scope>
    <source>
        <strain evidence="3">KCTC 42651</strain>
    </source>
</reference>
<dbReference type="PIRSF" id="PIRSF004553">
    <property type="entry name" value="CHP00095"/>
    <property type="match status" value="1"/>
</dbReference>
<dbReference type="Gene3D" id="3.40.50.150">
    <property type="entry name" value="Vaccinia Virus protein VP39"/>
    <property type="match status" value="1"/>
</dbReference>
<evidence type="ECO:0000256" key="1">
    <source>
        <dbReference type="ARBA" id="ARBA00022603"/>
    </source>
</evidence>
<dbReference type="CDD" id="cd02440">
    <property type="entry name" value="AdoMet_MTases"/>
    <property type="match status" value="1"/>
</dbReference>
<keyword evidence="1 3" id="KW-0489">Methyltransferase</keyword>
<dbReference type="AlphaFoldDB" id="A0A918XU26"/>
<name>A0A918XU26_9PROT</name>
<dbReference type="GO" id="GO:0031167">
    <property type="term" value="P:rRNA methylation"/>
    <property type="evidence" value="ECO:0007669"/>
    <property type="project" value="InterPro"/>
</dbReference>
<dbReference type="Proteomes" id="UP000630353">
    <property type="component" value="Unassembled WGS sequence"/>
</dbReference>
<keyword evidence="2" id="KW-0808">Transferase</keyword>
<dbReference type="NCBIfam" id="TIGR00095">
    <property type="entry name" value="16S rRNA (guanine(966)-N(2))-methyltransferase RsmD"/>
    <property type="match status" value="1"/>
</dbReference>
<dbReference type="GO" id="GO:0008168">
    <property type="term" value="F:methyltransferase activity"/>
    <property type="evidence" value="ECO:0007669"/>
    <property type="project" value="UniProtKB-KW"/>
</dbReference>
<gene>
    <name evidence="3" type="ORF">GCM10017083_33510</name>
</gene>
<evidence type="ECO:0000313" key="3">
    <source>
        <dbReference type="EMBL" id="GHD55081.1"/>
    </source>
</evidence>
<dbReference type="InterPro" id="IPR029063">
    <property type="entry name" value="SAM-dependent_MTases_sf"/>
</dbReference>
<evidence type="ECO:0000313" key="4">
    <source>
        <dbReference type="Proteomes" id="UP000630353"/>
    </source>
</evidence>
<accession>A0A918XU26</accession>
<dbReference type="SUPFAM" id="SSF53335">
    <property type="entry name" value="S-adenosyl-L-methionine-dependent methyltransferases"/>
    <property type="match status" value="1"/>
</dbReference>